<dbReference type="Proteomes" id="UP001595704">
    <property type="component" value="Unassembled WGS sequence"/>
</dbReference>
<comment type="caution">
    <text evidence="2">The sequence shown here is derived from an EMBL/GenBank/DDBJ whole genome shotgun (WGS) entry which is preliminary data.</text>
</comment>
<proteinExistence type="predicted"/>
<name>A0ABV7UIP1_9HYPH</name>
<keyword evidence="3" id="KW-1185">Reference proteome</keyword>
<dbReference type="RefSeq" id="WP_191320790.1">
    <property type="nucleotide sequence ID" value="NZ_BNCG01000025.1"/>
</dbReference>
<feature type="region of interest" description="Disordered" evidence="1">
    <location>
        <begin position="87"/>
        <end position="110"/>
    </location>
</feature>
<feature type="compositionally biased region" description="Basic and acidic residues" evidence="1">
    <location>
        <begin position="91"/>
        <end position="110"/>
    </location>
</feature>
<dbReference type="EMBL" id="JBHRYC010000055">
    <property type="protein sequence ID" value="MFC3637982.1"/>
    <property type="molecule type" value="Genomic_DNA"/>
</dbReference>
<gene>
    <name evidence="2" type="ORF">ACFONL_11465</name>
</gene>
<evidence type="ECO:0000313" key="2">
    <source>
        <dbReference type="EMBL" id="MFC3637982.1"/>
    </source>
</evidence>
<reference evidence="3" key="1">
    <citation type="journal article" date="2019" name="Int. J. Syst. Evol. Microbiol.">
        <title>The Global Catalogue of Microorganisms (GCM) 10K type strain sequencing project: providing services to taxonomists for standard genome sequencing and annotation.</title>
        <authorList>
            <consortium name="The Broad Institute Genomics Platform"/>
            <consortium name="The Broad Institute Genome Sequencing Center for Infectious Disease"/>
            <person name="Wu L."/>
            <person name="Ma J."/>
        </authorList>
    </citation>
    <scope>NUCLEOTIDE SEQUENCE [LARGE SCALE GENOMIC DNA]</scope>
    <source>
        <strain evidence="3">KCTC 42282</strain>
    </source>
</reference>
<accession>A0ABV7UIP1</accession>
<evidence type="ECO:0000313" key="3">
    <source>
        <dbReference type="Proteomes" id="UP001595704"/>
    </source>
</evidence>
<protein>
    <submittedName>
        <fullName evidence="2">Uncharacterized protein</fullName>
    </submittedName>
</protein>
<evidence type="ECO:0000256" key="1">
    <source>
        <dbReference type="SAM" id="MobiDB-lite"/>
    </source>
</evidence>
<organism evidence="2 3">
    <name type="scientific">Camelimonas fluminis</name>
    <dbReference type="NCBI Taxonomy" id="1576911"/>
    <lineage>
        <taxon>Bacteria</taxon>
        <taxon>Pseudomonadati</taxon>
        <taxon>Pseudomonadota</taxon>
        <taxon>Alphaproteobacteria</taxon>
        <taxon>Hyphomicrobiales</taxon>
        <taxon>Chelatococcaceae</taxon>
        <taxon>Camelimonas</taxon>
    </lineage>
</organism>
<sequence length="110" mass="12023">MDDDKVAGSGPLSEGFEAIGKLAREGIENASEGMRQVIGGLEIGDERGPEKDFSRSMPIREALATVSRQGLDPVAGDGFEQHTHQIAQDAFGRERDTRERQRNLQSGRDL</sequence>